<evidence type="ECO:0000313" key="3">
    <source>
        <dbReference type="Proteomes" id="UP000043699"/>
    </source>
</evidence>
<dbReference type="Proteomes" id="UP000043699">
    <property type="component" value="Unassembled WGS sequence"/>
</dbReference>
<protein>
    <recommendedName>
        <fullName evidence="4">DUF3221 domain-containing protein</fullName>
    </recommendedName>
</protein>
<dbReference type="PROSITE" id="PS51257">
    <property type="entry name" value="PROKAR_LIPOPROTEIN"/>
    <property type="match status" value="1"/>
</dbReference>
<feature type="chain" id="PRO_5039010077" description="DUF3221 domain-containing protein" evidence="1">
    <location>
        <begin position="19"/>
        <end position="185"/>
    </location>
</feature>
<dbReference type="AlphaFoldDB" id="A0A098EIY1"/>
<proteinExistence type="predicted"/>
<keyword evidence="3" id="KW-1185">Reference proteome</keyword>
<dbReference type="RefSeq" id="WP_052650529.1">
    <property type="nucleotide sequence ID" value="NZ_CCXS01000001.1"/>
</dbReference>
<evidence type="ECO:0000313" key="2">
    <source>
        <dbReference type="EMBL" id="CEG21770.1"/>
    </source>
</evidence>
<dbReference type="EMBL" id="CCXS01000001">
    <property type="protein sequence ID" value="CEG21770.1"/>
    <property type="molecule type" value="Genomic_DNA"/>
</dbReference>
<accession>A0A098EIY1</accession>
<feature type="signal peptide" evidence="1">
    <location>
        <begin position="1"/>
        <end position="18"/>
    </location>
</feature>
<keyword evidence="1" id="KW-0732">Signal</keyword>
<organism evidence="2 3">
    <name type="scientific">Planococcus massiliensis</name>
    <dbReference type="NCBI Taxonomy" id="1499687"/>
    <lineage>
        <taxon>Bacteria</taxon>
        <taxon>Bacillati</taxon>
        <taxon>Bacillota</taxon>
        <taxon>Bacilli</taxon>
        <taxon>Bacillales</taxon>
        <taxon>Caryophanaceae</taxon>
        <taxon>Planococcus</taxon>
    </lineage>
</organism>
<evidence type="ECO:0008006" key="4">
    <source>
        <dbReference type="Google" id="ProtNLM"/>
    </source>
</evidence>
<evidence type="ECO:0000256" key="1">
    <source>
        <dbReference type="SAM" id="SignalP"/>
    </source>
</evidence>
<gene>
    <name evidence="2" type="ORF">BN1080_00686</name>
</gene>
<reference evidence="2 3" key="1">
    <citation type="submission" date="2014-09" db="EMBL/GenBank/DDBJ databases">
        <authorList>
            <person name="Urmite Genomes Urmite Genomes"/>
        </authorList>
    </citation>
    <scope>NUCLEOTIDE SEQUENCE [LARGE SCALE GENOMIC DNA]</scope>
    <source>
        <strain evidence="2 3">ES2</strain>
    </source>
</reference>
<name>A0A098EIY1_9BACL</name>
<dbReference type="OrthoDB" id="2454547at2"/>
<sequence length="185" mass="20173">MRSLGLAILFLSCFFTLAGCSAEPVASKSIAPPKLDYSTLHIVQHPAEQAILIEGTYFEVAPTSQFTQTSGAPLEQRQLKTGDLVALTAHREATDTFPGKGTLISLVRYDDERSQSISQAIAHVIENQDTGVDIIAPSIKAVSSHSVTFQFYDWGKTRKFEGIVNIGSLAFQIKELPYASQNENP</sequence>